<dbReference type="AlphaFoldDB" id="A0A1U7ET84"/>
<dbReference type="EMBL" id="CR936257">
    <property type="protein sequence ID" value="CAI48093.2"/>
    <property type="molecule type" value="Genomic_DNA"/>
</dbReference>
<gene>
    <name evidence="2" type="ordered locus">NP_0004A</name>
</gene>
<name>A0A1U7ET84_NATPD</name>
<reference evidence="2 3" key="1">
    <citation type="journal article" date="2005" name="Genome Res.">
        <title>Living with two extremes: conclusions from the genome sequence of Natronomonas pharaonis.</title>
        <authorList>
            <person name="Falb M."/>
            <person name="Pfeiffer F."/>
            <person name="Palm P."/>
            <person name="Rodewald K."/>
            <person name="Hickmann V."/>
            <person name="Tittor J."/>
            <person name="Oesterhelt D."/>
        </authorList>
    </citation>
    <scope>NUCLEOTIDE SEQUENCE [LARGE SCALE GENOMIC DNA]</scope>
    <source>
        <strain evidence="3">ATCC 35678 / DSM 2160 / CIP 103997 / JCM 8858 / NBRC 14720 / NCIMB 2260 / Gabara</strain>
    </source>
</reference>
<dbReference type="eggNOG" id="arCOG03116">
    <property type="taxonomic scope" value="Archaea"/>
</dbReference>
<keyword evidence="3" id="KW-1185">Reference proteome</keyword>
<feature type="transmembrane region" description="Helical" evidence="1">
    <location>
        <begin position="6"/>
        <end position="25"/>
    </location>
</feature>
<sequence length="183" mass="19493">MDTRRVVGYAVAAVALAAAAVLLAFSTGLIAPFLGDGYDPDAYDPDDSYGGDTDYEHTTVTVVDGETGAELGAVDAAIADTFNKRYLGLSATDGLPEDRGMFFVHDSPDDYTYVMRDMSFGIDIVYADADGTITAVHEAPAPGPNEDGDDHEYPGYGQYVLEVNKGWMADRGAGVGDKLRFEL</sequence>
<protein>
    <submittedName>
        <fullName evidence="2">DUF192 family protein</fullName>
    </submittedName>
</protein>
<keyword evidence="1" id="KW-0812">Transmembrane</keyword>
<dbReference type="HOGENOM" id="CLU_097039_1_1_2"/>
<dbReference type="KEGG" id="nph:NP_0004A"/>
<evidence type="ECO:0000313" key="2">
    <source>
        <dbReference type="EMBL" id="CAI48093.2"/>
    </source>
</evidence>
<dbReference type="Pfam" id="PF02643">
    <property type="entry name" value="DUF192"/>
    <property type="match status" value="1"/>
</dbReference>
<dbReference type="STRING" id="348780.NP_0004A"/>
<dbReference type="PANTHER" id="PTHR37953">
    <property type="entry name" value="UPF0127 PROTEIN MJ1496"/>
    <property type="match status" value="1"/>
</dbReference>
<dbReference type="Gene3D" id="2.60.120.1140">
    <property type="entry name" value="Protein of unknown function DUF192"/>
    <property type="match status" value="1"/>
</dbReference>
<proteinExistence type="predicted"/>
<dbReference type="InterPro" id="IPR038695">
    <property type="entry name" value="Saro_0823-like_sf"/>
</dbReference>
<dbReference type="PANTHER" id="PTHR37953:SF1">
    <property type="entry name" value="UPF0127 PROTEIN MJ1496"/>
    <property type="match status" value="1"/>
</dbReference>
<dbReference type="RefSeq" id="WP_011321732.1">
    <property type="nucleotide sequence ID" value="NC_007426.1"/>
</dbReference>
<evidence type="ECO:0000313" key="3">
    <source>
        <dbReference type="Proteomes" id="UP000002698"/>
    </source>
</evidence>
<dbReference type="InterPro" id="IPR003795">
    <property type="entry name" value="DUF192"/>
</dbReference>
<keyword evidence="1" id="KW-0472">Membrane</keyword>
<dbReference type="EnsemblBacteria" id="CAI48093">
    <property type="protein sequence ID" value="CAI48093"/>
    <property type="gene ID" value="NP_0004A"/>
</dbReference>
<dbReference type="GeneID" id="3700736"/>
<dbReference type="OrthoDB" id="6763at2157"/>
<accession>A0A1U7ET84</accession>
<evidence type="ECO:0000256" key="1">
    <source>
        <dbReference type="SAM" id="Phobius"/>
    </source>
</evidence>
<organism evidence="2 3">
    <name type="scientific">Natronomonas pharaonis (strain ATCC 35678 / DSM 2160 / CIP 103997 / JCM 8858 / NBRC 14720 / NCIMB 2260 / Gabara)</name>
    <name type="common">Halobacterium pharaonis</name>
    <dbReference type="NCBI Taxonomy" id="348780"/>
    <lineage>
        <taxon>Archaea</taxon>
        <taxon>Methanobacteriati</taxon>
        <taxon>Methanobacteriota</taxon>
        <taxon>Stenosarchaea group</taxon>
        <taxon>Halobacteria</taxon>
        <taxon>Halobacteriales</taxon>
        <taxon>Natronomonadaceae</taxon>
        <taxon>Natronomonas</taxon>
    </lineage>
</organism>
<keyword evidence="1" id="KW-1133">Transmembrane helix</keyword>
<dbReference type="Proteomes" id="UP000002698">
    <property type="component" value="Chromosome"/>
</dbReference>